<dbReference type="InterPro" id="IPR026444">
    <property type="entry name" value="Secre_tail"/>
</dbReference>
<reference evidence="3" key="2">
    <citation type="submission" date="2021-04" db="EMBL/GenBank/DDBJ databases">
        <authorList>
            <person name="Zhang T."/>
            <person name="Zhang Y."/>
            <person name="Lu D."/>
            <person name="Zuo D."/>
            <person name="Du Z."/>
        </authorList>
    </citation>
    <scope>NUCLEOTIDE SEQUENCE</scope>
    <source>
        <strain evidence="3">JR1</strain>
    </source>
</reference>
<feature type="chain" id="PRO_5037765072" evidence="1">
    <location>
        <begin position="20"/>
        <end position="324"/>
    </location>
</feature>
<reference evidence="3" key="1">
    <citation type="journal article" date="2018" name="Int. J. Syst. Evol. Microbiol.">
        <title>Carboxylicivirga sediminis sp. nov., isolated from coastal sediment.</title>
        <authorList>
            <person name="Wang F.Q."/>
            <person name="Ren L.H."/>
            <person name="Zou R.J."/>
            <person name="Sun Y.Z."/>
            <person name="Liu X.J."/>
            <person name="Jiang F."/>
            <person name="Liu L.J."/>
        </authorList>
    </citation>
    <scope>NUCLEOTIDE SEQUENCE</scope>
    <source>
        <strain evidence="3">JR1</strain>
    </source>
</reference>
<name>A0A941F7B1_9BACT</name>
<dbReference type="RefSeq" id="WP_212192022.1">
    <property type="nucleotide sequence ID" value="NZ_JAGTAR010000025.1"/>
</dbReference>
<dbReference type="AlphaFoldDB" id="A0A941F7B1"/>
<accession>A0A941F7B1</accession>
<keyword evidence="4" id="KW-1185">Reference proteome</keyword>
<protein>
    <submittedName>
        <fullName evidence="3">T9SS type A sorting domain-containing protein</fullName>
    </submittedName>
</protein>
<dbReference type="NCBIfam" id="TIGR04183">
    <property type="entry name" value="Por_Secre_tail"/>
    <property type="match status" value="1"/>
</dbReference>
<evidence type="ECO:0000313" key="3">
    <source>
        <dbReference type="EMBL" id="MBR8536995.1"/>
    </source>
</evidence>
<dbReference type="EMBL" id="JAGTAR010000025">
    <property type="protein sequence ID" value="MBR8536995.1"/>
    <property type="molecule type" value="Genomic_DNA"/>
</dbReference>
<feature type="domain" description="Secretion system C-terminal sorting" evidence="2">
    <location>
        <begin position="253"/>
        <end position="323"/>
    </location>
</feature>
<comment type="caution">
    <text evidence="3">The sequence shown here is derived from an EMBL/GenBank/DDBJ whole genome shotgun (WGS) entry which is preliminary data.</text>
</comment>
<proteinExistence type="predicted"/>
<feature type="signal peptide" evidence="1">
    <location>
        <begin position="1"/>
        <end position="19"/>
    </location>
</feature>
<sequence length="324" mass="35148">MKHFLLLISAIFWAAAMQAQVDVTFQVDISSRTDFYNGGAVWLYMDADWNEYYTMTDDNQDGIYSYTVSYAEGTAITFSYSYQTGPDEWNDYVVESVPAECADANGWRTLTVPASNTVLDAVAYGSCSATAIPKVTVIFKVDMSNETVSGDGVQVVIKNPWIWTAMSDDGNGIWSASVELDGNTTYPYTFVNGAQDYWDGEESITGDCNMGTAEAPERQVAVAEEDVTLSAVMFGACDAATSISSVRDEEVTIYPNPVDEMLDIQSSFPIKAIKVTSLTGESIASFNGQGNKSSTVNLGAIKGGVYLLTVCGDGIQKHLKILIR</sequence>
<evidence type="ECO:0000259" key="2">
    <source>
        <dbReference type="Pfam" id="PF18962"/>
    </source>
</evidence>
<dbReference type="Pfam" id="PF18962">
    <property type="entry name" value="Por_Secre_tail"/>
    <property type="match status" value="1"/>
</dbReference>
<keyword evidence="1" id="KW-0732">Signal</keyword>
<organism evidence="3 4">
    <name type="scientific">Carboxylicivirga sediminis</name>
    <dbReference type="NCBI Taxonomy" id="2006564"/>
    <lineage>
        <taxon>Bacteria</taxon>
        <taxon>Pseudomonadati</taxon>
        <taxon>Bacteroidota</taxon>
        <taxon>Bacteroidia</taxon>
        <taxon>Marinilabiliales</taxon>
        <taxon>Marinilabiliaceae</taxon>
        <taxon>Carboxylicivirga</taxon>
    </lineage>
</organism>
<gene>
    <name evidence="3" type="ORF">KDU71_15590</name>
</gene>
<dbReference type="Proteomes" id="UP000679220">
    <property type="component" value="Unassembled WGS sequence"/>
</dbReference>
<evidence type="ECO:0000313" key="4">
    <source>
        <dbReference type="Proteomes" id="UP000679220"/>
    </source>
</evidence>
<evidence type="ECO:0000256" key="1">
    <source>
        <dbReference type="SAM" id="SignalP"/>
    </source>
</evidence>